<dbReference type="AlphaFoldDB" id="A0A1H8KD50"/>
<dbReference type="OrthoDB" id="2633250at2"/>
<reference evidence="1 2" key="1">
    <citation type="submission" date="2016-10" db="EMBL/GenBank/DDBJ databases">
        <authorList>
            <person name="de Groot N.N."/>
        </authorList>
    </citation>
    <scope>NUCLEOTIDE SEQUENCE [LARGE SCALE GENOMIC DNA]</scope>
    <source>
        <strain evidence="1 2">DSM 8512</strain>
    </source>
</reference>
<dbReference type="EMBL" id="FODE01000021">
    <property type="protein sequence ID" value="SEN90854.1"/>
    <property type="molecule type" value="Genomic_DNA"/>
</dbReference>
<gene>
    <name evidence="1" type="ORF">SAMN04489859_102181</name>
</gene>
<dbReference type="Proteomes" id="UP000199054">
    <property type="component" value="Unassembled WGS sequence"/>
</dbReference>
<accession>A0A1H8KD50</accession>
<evidence type="ECO:0000313" key="2">
    <source>
        <dbReference type="Proteomes" id="UP000199054"/>
    </source>
</evidence>
<dbReference type="STRING" id="34002.SAMN04489859_102181"/>
<sequence length="236" mass="24567">MPINFSGDASAYPDSAFFPDLPSLDDTIAQIPGLLGAWDARDYSGSGAWSARVGSGTILPSGAGSMPSLASRDGRPVLRFGQTSKAFVNDAAGASVPFSGLVFASRAFYADQAVNFQKVFVAGSGEFYFRTTMSPPRWQWAGLGSTGQITSTLDDMMGWNTILFDKQGSSPASLAVNGGSPSAIGFSDAEMSGQYLVVGDPANSTSCVQDISRMIISTTGGLSAEDRNAILAWVNG</sequence>
<keyword evidence="2" id="KW-1185">Reference proteome</keyword>
<evidence type="ECO:0000313" key="1">
    <source>
        <dbReference type="EMBL" id="SEN90854.1"/>
    </source>
</evidence>
<organism evidence="1 2">
    <name type="scientific">Paracoccus alcaliphilus</name>
    <dbReference type="NCBI Taxonomy" id="34002"/>
    <lineage>
        <taxon>Bacteria</taxon>
        <taxon>Pseudomonadati</taxon>
        <taxon>Pseudomonadota</taxon>
        <taxon>Alphaproteobacteria</taxon>
        <taxon>Rhodobacterales</taxon>
        <taxon>Paracoccaceae</taxon>
        <taxon>Paracoccus</taxon>
    </lineage>
</organism>
<proteinExistence type="predicted"/>
<dbReference type="RefSeq" id="WP_139208191.1">
    <property type="nucleotide sequence ID" value="NZ_CP067124.1"/>
</dbReference>
<protein>
    <submittedName>
        <fullName evidence="1">Uncharacterized protein</fullName>
    </submittedName>
</protein>
<name>A0A1H8KD50_9RHOB</name>